<dbReference type="InterPro" id="IPR051458">
    <property type="entry name" value="Cyt/Met_Dipeptidase"/>
</dbReference>
<dbReference type="CDD" id="cd03893">
    <property type="entry name" value="M20_Dipept_like"/>
    <property type="match status" value="1"/>
</dbReference>
<dbReference type="PANTHER" id="PTHR43270:SF12">
    <property type="entry name" value="SUCCINYL-DIAMINOPIMELATE DESUCCINYLASE"/>
    <property type="match status" value="1"/>
</dbReference>
<evidence type="ECO:0000313" key="6">
    <source>
        <dbReference type="Proteomes" id="UP000482800"/>
    </source>
</evidence>
<evidence type="ECO:0000313" key="5">
    <source>
        <dbReference type="EMBL" id="GFJ78430.1"/>
    </source>
</evidence>
<keyword evidence="1" id="KW-0645">Protease</keyword>
<dbReference type="Gene3D" id="3.30.70.360">
    <property type="match status" value="1"/>
</dbReference>
<protein>
    <submittedName>
        <fullName evidence="5">Dipeptidase</fullName>
    </submittedName>
</protein>
<accession>A0A6V8K4G7</accession>
<comment type="caution">
    <text evidence="5">The sequence shown here is derived from an EMBL/GenBank/DDBJ whole genome shotgun (WGS) entry which is preliminary data.</text>
</comment>
<keyword evidence="3" id="KW-0378">Hydrolase</keyword>
<dbReference type="Proteomes" id="UP000482800">
    <property type="component" value="Unassembled WGS sequence"/>
</dbReference>
<keyword evidence="2" id="KW-0479">Metal-binding</keyword>
<dbReference type="SUPFAM" id="SSF53187">
    <property type="entry name" value="Zn-dependent exopeptidases"/>
    <property type="match status" value="1"/>
</dbReference>
<dbReference type="InterPro" id="IPR002933">
    <property type="entry name" value="Peptidase_M20"/>
</dbReference>
<feature type="domain" description="Peptidase M20 dimerisation" evidence="4">
    <location>
        <begin position="195"/>
        <end position="343"/>
    </location>
</feature>
<dbReference type="Gene3D" id="3.40.630.10">
    <property type="entry name" value="Zn peptidases"/>
    <property type="match status" value="1"/>
</dbReference>
<dbReference type="NCBIfam" id="NF005914">
    <property type="entry name" value="PRK07907.1"/>
    <property type="match status" value="1"/>
</dbReference>
<sequence length="454" mass="47552">MTLSEPELRAAITRELPGVRADLERLVRIPGIAFDGFDHSHVERSAEAVAELLRGCGLDTRIVRSGGGLPAVIGSRPAPPGAPTVLLYAHHDVQPVGDLALWESDPFVAVERDGRLYGRGAADDKAGVMAHVAALRAYGDELPVGVVIFVEGEEEFGSASLEQLLAEHRDALAADVIVIADSGNWDIGVPALTTSLRGIVNMFVEVRTADHAIHSGMFGGAVPDSLTVLAKLLATLHDDAGDVAVDGLVSAGPTPVDYPEDRLRVEAGLLDGVSFVGTGRLTERIWHRPAVSVLGIDAPRTAEAPNALAPSAKAKLSVRLAPGDDPKSAYAAMKAHLEKHVPWGAHVEVTFEHDGAPCVIDATGPMFDAARDAFRTAWDGVDPVDIGVGGSIPFIATFQEMFPGAAILVTGVEDPHAQAHGPNESLHLGEFARVCLAEALLLRSVADAAGPLAS</sequence>
<dbReference type="InterPro" id="IPR011650">
    <property type="entry name" value="Peptidase_M20_dimer"/>
</dbReference>
<dbReference type="AlphaFoldDB" id="A0A6V8K4G7"/>
<organism evidence="5 6">
    <name type="scientific">Phytohabitans houttuyneae</name>
    <dbReference type="NCBI Taxonomy" id="1076126"/>
    <lineage>
        <taxon>Bacteria</taxon>
        <taxon>Bacillati</taxon>
        <taxon>Actinomycetota</taxon>
        <taxon>Actinomycetes</taxon>
        <taxon>Micromonosporales</taxon>
        <taxon>Micromonosporaceae</taxon>
    </lineage>
</organism>
<dbReference type="Pfam" id="PF07687">
    <property type="entry name" value="M20_dimer"/>
    <property type="match status" value="1"/>
</dbReference>
<name>A0A6V8K4G7_9ACTN</name>
<proteinExistence type="predicted"/>
<dbReference type="EMBL" id="BLPF01000001">
    <property type="protein sequence ID" value="GFJ78430.1"/>
    <property type="molecule type" value="Genomic_DNA"/>
</dbReference>
<dbReference type="GO" id="GO:0046872">
    <property type="term" value="F:metal ion binding"/>
    <property type="evidence" value="ECO:0007669"/>
    <property type="project" value="UniProtKB-KW"/>
</dbReference>
<dbReference type="Pfam" id="PF01546">
    <property type="entry name" value="Peptidase_M20"/>
    <property type="match status" value="1"/>
</dbReference>
<dbReference type="PANTHER" id="PTHR43270">
    <property type="entry name" value="BETA-ALA-HIS DIPEPTIDASE"/>
    <property type="match status" value="1"/>
</dbReference>
<evidence type="ECO:0000256" key="2">
    <source>
        <dbReference type="ARBA" id="ARBA00022723"/>
    </source>
</evidence>
<reference evidence="5 6" key="1">
    <citation type="submission" date="2020-03" db="EMBL/GenBank/DDBJ databases">
        <title>Whole genome shotgun sequence of Phytohabitans houttuyneae NBRC 108639.</title>
        <authorList>
            <person name="Komaki H."/>
            <person name="Tamura T."/>
        </authorList>
    </citation>
    <scope>NUCLEOTIDE SEQUENCE [LARGE SCALE GENOMIC DNA]</scope>
    <source>
        <strain evidence="5 6">NBRC 108639</strain>
    </source>
</reference>
<reference evidence="5 6" key="2">
    <citation type="submission" date="2020-03" db="EMBL/GenBank/DDBJ databases">
        <authorList>
            <person name="Ichikawa N."/>
            <person name="Kimura A."/>
            <person name="Kitahashi Y."/>
            <person name="Uohara A."/>
        </authorList>
    </citation>
    <scope>NUCLEOTIDE SEQUENCE [LARGE SCALE GENOMIC DNA]</scope>
    <source>
        <strain evidence="5 6">NBRC 108639</strain>
    </source>
</reference>
<evidence type="ECO:0000256" key="1">
    <source>
        <dbReference type="ARBA" id="ARBA00022670"/>
    </source>
</evidence>
<dbReference type="GO" id="GO:0006508">
    <property type="term" value="P:proteolysis"/>
    <property type="evidence" value="ECO:0007669"/>
    <property type="project" value="UniProtKB-KW"/>
</dbReference>
<evidence type="ECO:0000256" key="3">
    <source>
        <dbReference type="ARBA" id="ARBA00022801"/>
    </source>
</evidence>
<evidence type="ECO:0000259" key="4">
    <source>
        <dbReference type="Pfam" id="PF07687"/>
    </source>
</evidence>
<dbReference type="GO" id="GO:0008233">
    <property type="term" value="F:peptidase activity"/>
    <property type="evidence" value="ECO:0007669"/>
    <property type="project" value="UniProtKB-KW"/>
</dbReference>
<keyword evidence="6" id="KW-1185">Reference proteome</keyword>
<gene>
    <name evidence="5" type="ORF">Phou_026100</name>
</gene>